<name>A0ACB6ZS32_THEGA</name>
<comment type="caution">
    <text evidence="1">The sequence shown here is derived from an EMBL/GenBank/DDBJ whole genome shotgun (WGS) entry which is preliminary data.</text>
</comment>
<keyword evidence="2" id="KW-1185">Reference proteome</keyword>
<accession>A0ACB6ZS32</accession>
<gene>
    <name evidence="1" type="ORF">BDM02DRAFT_2963273</name>
</gene>
<evidence type="ECO:0000313" key="2">
    <source>
        <dbReference type="Proteomes" id="UP000886501"/>
    </source>
</evidence>
<dbReference type="EMBL" id="MU117969">
    <property type="protein sequence ID" value="KAF9652384.1"/>
    <property type="molecule type" value="Genomic_DNA"/>
</dbReference>
<sequence>MTRSGYPYTMAWVRVGGLWLAGGAGTMKMTINLFMGLPKYSIVPSLFRTNATRSFSTHRLCGTSQVLSSAPPVPDLGTARRRFIFYLSSTSHIPKSLAEFSGHVRPVSILISPSIKFLYRRHHSASTDKRTRSRDPRPPRIFCVDHRVLQRLMQCIVQSLALSSNCRPPRCSEPDHLGIADAFSPPNARCVPRSED</sequence>
<evidence type="ECO:0000313" key="1">
    <source>
        <dbReference type="EMBL" id="KAF9652384.1"/>
    </source>
</evidence>
<dbReference type="Proteomes" id="UP000886501">
    <property type="component" value="Unassembled WGS sequence"/>
</dbReference>
<reference evidence="1" key="1">
    <citation type="submission" date="2019-10" db="EMBL/GenBank/DDBJ databases">
        <authorList>
            <consortium name="DOE Joint Genome Institute"/>
            <person name="Kuo A."/>
            <person name="Miyauchi S."/>
            <person name="Kiss E."/>
            <person name="Drula E."/>
            <person name="Kohler A."/>
            <person name="Sanchez-Garcia M."/>
            <person name="Andreopoulos B."/>
            <person name="Barry K.W."/>
            <person name="Bonito G."/>
            <person name="Buee M."/>
            <person name="Carver A."/>
            <person name="Chen C."/>
            <person name="Cichocki N."/>
            <person name="Clum A."/>
            <person name="Culley D."/>
            <person name="Crous P.W."/>
            <person name="Fauchery L."/>
            <person name="Girlanda M."/>
            <person name="Hayes R."/>
            <person name="Keri Z."/>
            <person name="Labutti K."/>
            <person name="Lipzen A."/>
            <person name="Lombard V."/>
            <person name="Magnuson J."/>
            <person name="Maillard F."/>
            <person name="Morin E."/>
            <person name="Murat C."/>
            <person name="Nolan M."/>
            <person name="Ohm R."/>
            <person name="Pangilinan J."/>
            <person name="Pereira M."/>
            <person name="Perotto S."/>
            <person name="Peter M."/>
            <person name="Riley R."/>
            <person name="Sitrit Y."/>
            <person name="Stielow B."/>
            <person name="Szollosi G."/>
            <person name="Zifcakova L."/>
            <person name="Stursova M."/>
            <person name="Spatafora J.W."/>
            <person name="Tedersoo L."/>
            <person name="Vaario L.-M."/>
            <person name="Yamada A."/>
            <person name="Yan M."/>
            <person name="Wang P."/>
            <person name="Xu J."/>
            <person name="Bruns T."/>
            <person name="Baldrian P."/>
            <person name="Vilgalys R."/>
            <person name="Henrissat B."/>
            <person name="Grigoriev I.V."/>
            <person name="Hibbett D."/>
            <person name="Nagy L.G."/>
            <person name="Martin F.M."/>
        </authorList>
    </citation>
    <scope>NUCLEOTIDE SEQUENCE</scope>
    <source>
        <strain evidence="1">P2</strain>
    </source>
</reference>
<reference evidence="1" key="2">
    <citation type="journal article" date="2020" name="Nat. Commun.">
        <title>Large-scale genome sequencing of mycorrhizal fungi provides insights into the early evolution of symbiotic traits.</title>
        <authorList>
            <person name="Miyauchi S."/>
            <person name="Kiss E."/>
            <person name="Kuo A."/>
            <person name="Drula E."/>
            <person name="Kohler A."/>
            <person name="Sanchez-Garcia M."/>
            <person name="Morin E."/>
            <person name="Andreopoulos B."/>
            <person name="Barry K.W."/>
            <person name="Bonito G."/>
            <person name="Buee M."/>
            <person name="Carver A."/>
            <person name="Chen C."/>
            <person name="Cichocki N."/>
            <person name="Clum A."/>
            <person name="Culley D."/>
            <person name="Crous P.W."/>
            <person name="Fauchery L."/>
            <person name="Girlanda M."/>
            <person name="Hayes R.D."/>
            <person name="Keri Z."/>
            <person name="LaButti K."/>
            <person name="Lipzen A."/>
            <person name="Lombard V."/>
            <person name="Magnuson J."/>
            <person name="Maillard F."/>
            <person name="Murat C."/>
            <person name="Nolan M."/>
            <person name="Ohm R.A."/>
            <person name="Pangilinan J."/>
            <person name="Pereira M.F."/>
            <person name="Perotto S."/>
            <person name="Peter M."/>
            <person name="Pfister S."/>
            <person name="Riley R."/>
            <person name="Sitrit Y."/>
            <person name="Stielow J.B."/>
            <person name="Szollosi G."/>
            <person name="Zifcakova L."/>
            <person name="Stursova M."/>
            <person name="Spatafora J.W."/>
            <person name="Tedersoo L."/>
            <person name="Vaario L.M."/>
            <person name="Yamada A."/>
            <person name="Yan M."/>
            <person name="Wang P."/>
            <person name="Xu J."/>
            <person name="Bruns T."/>
            <person name="Baldrian P."/>
            <person name="Vilgalys R."/>
            <person name="Dunand C."/>
            <person name="Henrissat B."/>
            <person name="Grigoriev I.V."/>
            <person name="Hibbett D."/>
            <person name="Nagy L.G."/>
            <person name="Martin F.M."/>
        </authorList>
    </citation>
    <scope>NUCLEOTIDE SEQUENCE</scope>
    <source>
        <strain evidence="1">P2</strain>
    </source>
</reference>
<proteinExistence type="predicted"/>
<protein>
    <submittedName>
        <fullName evidence="1">Uncharacterized protein</fullName>
    </submittedName>
</protein>
<organism evidence="1 2">
    <name type="scientific">Thelephora ganbajun</name>
    <name type="common">Ganba fungus</name>
    <dbReference type="NCBI Taxonomy" id="370292"/>
    <lineage>
        <taxon>Eukaryota</taxon>
        <taxon>Fungi</taxon>
        <taxon>Dikarya</taxon>
        <taxon>Basidiomycota</taxon>
        <taxon>Agaricomycotina</taxon>
        <taxon>Agaricomycetes</taxon>
        <taxon>Thelephorales</taxon>
        <taxon>Thelephoraceae</taxon>
        <taxon>Thelephora</taxon>
    </lineage>
</organism>